<dbReference type="PANTHER" id="PTHR11878">
    <property type="entry name" value="SODIUM/CALCIUM EXCHANGER"/>
    <property type="match status" value="1"/>
</dbReference>
<name>A0A382F7V4_9ZZZZ</name>
<evidence type="ECO:0000256" key="2">
    <source>
        <dbReference type="ARBA" id="ARBA00022737"/>
    </source>
</evidence>
<evidence type="ECO:0000259" key="5">
    <source>
        <dbReference type="Pfam" id="PF03160"/>
    </source>
</evidence>
<evidence type="ECO:0000313" key="6">
    <source>
        <dbReference type="EMBL" id="SVB59030.1"/>
    </source>
</evidence>
<accession>A0A382F7V4</accession>
<dbReference type="EMBL" id="UINC01048471">
    <property type="protein sequence ID" value="SVB59030.1"/>
    <property type="molecule type" value="Genomic_DNA"/>
</dbReference>
<reference evidence="6" key="1">
    <citation type="submission" date="2018-05" db="EMBL/GenBank/DDBJ databases">
        <authorList>
            <person name="Lanie J.A."/>
            <person name="Ng W.-L."/>
            <person name="Kazmierczak K.M."/>
            <person name="Andrzejewski T.M."/>
            <person name="Davidsen T.M."/>
            <person name="Wayne K.J."/>
            <person name="Tettelin H."/>
            <person name="Glass J.I."/>
            <person name="Rusch D."/>
            <person name="Podicherti R."/>
            <person name="Tsui H.-C.T."/>
            <person name="Winkler M.E."/>
        </authorList>
    </citation>
    <scope>NUCLEOTIDE SEQUENCE</scope>
</reference>
<gene>
    <name evidence="6" type="ORF">METZ01_LOCUS211884</name>
</gene>
<dbReference type="InterPro" id="IPR038081">
    <property type="entry name" value="CalX-like_sf"/>
</dbReference>
<evidence type="ECO:0000256" key="4">
    <source>
        <dbReference type="ARBA" id="ARBA00023065"/>
    </source>
</evidence>
<sequence>MKRFLLFALNLYCLSAFAQGTGTVQFSESSTFVDEGVGDISIEVVRENSNLLAGSVEYEIVKSSATIVDDYEMVSSGQLIWAVDDQASKFIGITIIDDPDEEPDEVIVLRLLNPSEGTYIGDSAKTTITISGEEVGQLGFAVEKYITSEYDRFTKILVSRRNGLKGAVLVDYEVRELSVLGDDHLGQVTHYRSLPEELNPNGGISSTVLPGVEAQAWSDFRPKQGTLLFLDHQSSAAFTVRVLPNFDGSAYPHTVLEMALDNPRPLTSL</sequence>
<dbReference type="GO" id="GO:0007154">
    <property type="term" value="P:cell communication"/>
    <property type="evidence" value="ECO:0007669"/>
    <property type="project" value="InterPro"/>
</dbReference>
<keyword evidence="1" id="KW-0732">Signal</keyword>
<keyword evidence="2" id="KW-0677">Repeat</keyword>
<keyword evidence="3" id="KW-0106">Calcium</keyword>
<keyword evidence="4" id="KW-0406">Ion transport</keyword>
<feature type="domain" description="Calx-beta" evidence="5">
    <location>
        <begin position="21"/>
        <end position="131"/>
    </location>
</feature>
<dbReference type="GO" id="GO:0030001">
    <property type="term" value="P:metal ion transport"/>
    <property type="evidence" value="ECO:0007669"/>
    <property type="project" value="TreeGrafter"/>
</dbReference>
<feature type="domain" description="Calx-beta" evidence="5">
    <location>
        <begin position="135"/>
        <end position="175"/>
    </location>
</feature>
<protein>
    <recommendedName>
        <fullName evidence="5">Calx-beta domain-containing protein</fullName>
    </recommendedName>
</protein>
<keyword evidence="4" id="KW-0813">Transport</keyword>
<dbReference type="AlphaFoldDB" id="A0A382F7V4"/>
<feature type="non-terminal residue" evidence="6">
    <location>
        <position position="269"/>
    </location>
</feature>
<dbReference type="SUPFAM" id="SSF141072">
    <property type="entry name" value="CalX-like"/>
    <property type="match status" value="2"/>
</dbReference>
<dbReference type="PANTHER" id="PTHR11878:SF65">
    <property type="entry name" value="NA_CA-EXCHANGE PROTEIN, ISOFORM G"/>
    <property type="match status" value="1"/>
</dbReference>
<organism evidence="6">
    <name type="scientific">marine metagenome</name>
    <dbReference type="NCBI Taxonomy" id="408172"/>
    <lineage>
        <taxon>unclassified sequences</taxon>
        <taxon>metagenomes</taxon>
        <taxon>ecological metagenomes</taxon>
    </lineage>
</organism>
<proteinExistence type="predicted"/>
<dbReference type="InterPro" id="IPR003644">
    <property type="entry name" value="Calx_beta"/>
</dbReference>
<dbReference type="Gene3D" id="2.60.40.2030">
    <property type="match status" value="2"/>
</dbReference>
<dbReference type="InterPro" id="IPR051171">
    <property type="entry name" value="CaCA"/>
</dbReference>
<evidence type="ECO:0000256" key="3">
    <source>
        <dbReference type="ARBA" id="ARBA00022837"/>
    </source>
</evidence>
<evidence type="ECO:0000256" key="1">
    <source>
        <dbReference type="ARBA" id="ARBA00022729"/>
    </source>
</evidence>
<dbReference type="Pfam" id="PF03160">
    <property type="entry name" value="Calx-beta"/>
    <property type="match status" value="2"/>
</dbReference>
<dbReference type="GO" id="GO:0016020">
    <property type="term" value="C:membrane"/>
    <property type="evidence" value="ECO:0007669"/>
    <property type="project" value="InterPro"/>
</dbReference>